<dbReference type="OMA" id="FRIRDWG"/>
<gene>
    <name evidence="2" type="ORF">HMPREF1120_03773</name>
</gene>
<evidence type="ECO:0000313" key="2">
    <source>
        <dbReference type="EMBL" id="EHY55643.1"/>
    </source>
</evidence>
<reference evidence="2" key="1">
    <citation type="submission" date="2011-07" db="EMBL/GenBank/DDBJ databases">
        <title>The Genome Sequence of Exophiala (Wangiella) dermatitidis NIH/UT8656.</title>
        <authorList>
            <consortium name="The Broad Institute Genome Sequencing Platform"/>
            <person name="Cuomo C."/>
            <person name="Wang Z."/>
            <person name="Hunicke-Smith S."/>
            <person name="Szanislo P.J."/>
            <person name="Earl A."/>
            <person name="Young S.K."/>
            <person name="Zeng Q."/>
            <person name="Gargeya S."/>
            <person name="Fitzgerald M."/>
            <person name="Haas B."/>
            <person name="Abouelleil A."/>
            <person name="Alvarado L."/>
            <person name="Arachchi H.M."/>
            <person name="Berlin A."/>
            <person name="Brown A."/>
            <person name="Chapman S.B."/>
            <person name="Chen Z."/>
            <person name="Dunbar C."/>
            <person name="Freedman E."/>
            <person name="Gearin G."/>
            <person name="Gellesch M."/>
            <person name="Goldberg J."/>
            <person name="Griggs A."/>
            <person name="Gujja S."/>
            <person name="Heiman D."/>
            <person name="Howarth C."/>
            <person name="Larson L."/>
            <person name="Lui A."/>
            <person name="MacDonald P.J.P."/>
            <person name="Montmayeur A."/>
            <person name="Murphy C."/>
            <person name="Neiman D."/>
            <person name="Pearson M."/>
            <person name="Priest M."/>
            <person name="Roberts A."/>
            <person name="Saif S."/>
            <person name="Shea T."/>
            <person name="Shenoy N."/>
            <person name="Sisk P."/>
            <person name="Stolte C."/>
            <person name="Sykes S."/>
            <person name="Wortman J."/>
            <person name="Nusbaum C."/>
            <person name="Birren B."/>
        </authorList>
    </citation>
    <scope>NUCLEOTIDE SEQUENCE</scope>
    <source>
        <strain evidence="2">NIH/UT8656</strain>
    </source>
</reference>
<dbReference type="InParanoid" id="H6BU66"/>
<name>H6BU66_EXODN</name>
<dbReference type="HOGENOM" id="CLU_706227_0_0_1"/>
<protein>
    <recommendedName>
        <fullName evidence="4">AB hydrolase-1 domain-containing protein</fullName>
    </recommendedName>
</protein>
<proteinExistence type="predicted"/>
<evidence type="ECO:0008006" key="4">
    <source>
        <dbReference type="Google" id="ProtNLM"/>
    </source>
</evidence>
<evidence type="ECO:0000256" key="1">
    <source>
        <dbReference type="SAM" id="MobiDB-lite"/>
    </source>
</evidence>
<dbReference type="OrthoDB" id="2891848at2759"/>
<dbReference type="GeneID" id="20308412"/>
<keyword evidence="3" id="KW-1185">Reference proteome</keyword>
<dbReference type="RefSeq" id="XP_009156104.1">
    <property type="nucleotide sequence ID" value="XM_009157856.1"/>
</dbReference>
<organism evidence="2 3">
    <name type="scientific">Exophiala dermatitidis (strain ATCC 34100 / CBS 525.76 / NIH/UT8656)</name>
    <name type="common">Black yeast</name>
    <name type="synonym">Wangiella dermatitidis</name>
    <dbReference type="NCBI Taxonomy" id="858893"/>
    <lineage>
        <taxon>Eukaryota</taxon>
        <taxon>Fungi</taxon>
        <taxon>Dikarya</taxon>
        <taxon>Ascomycota</taxon>
        <taxon>Pezizomycotina</taxon>
        <taxon>Eurotiomycetes</taxon>
        <taxon>Chaetothyriomycetidae</taxon>
        <taxon>Chaetothyriales</taxon>
        <taxon>Herpotrichiellaceae</taxon>
        <taxon>Exophiala</taxon>
    </lineage>
</organism>
<dbReference type="VEuPathDB" id="FungiDB:HMPREF1120_03773"/>
<dbReference type="EMBL" id="JH226132">
    <property type="protein sequence ID" value="EHY55643.1"/>
    <property type="molecule type" value="Genomic_DNA"/>
</dbReference>
<accession>H6BU66</accession>
<dbReference type="AlphaFoldDB" id="H6BU66"/>
<evidence type="ECO:0000313" key="3">
    <source>
        <dbReference type="Proteomes" id="UP000007304"/>
    </source>
</evidence>
<feature type="region of interest" description="Disordered" evidence="1">
    <location>
        <begin position="229"/>
        <end position="265"/>
    </location>
</feature>
<dbReference type="Proteomes" id="UP000007304">
    <property type="component" value="Unassembled WGS sequence"/>
</dbReference>
<dbReference type="eggNOG" id="ENOG502RQ1Q">
    <property type="taxonomic scope" value="Eukaryota"/>
</dbReference>
<sequence length="452" mass="49318">MDCDPGSSSSPPPNPNLYDGEVLWTINNAPTITYFKRGDTNRPLCVLIPGAAHLARIFYGGHKSHDPRDFLAHWLVTNPTSNPKSGSSKLDSMTEGEAGYNILAISYPLETTPPLMPSTRPDFTVREWGVQAAEATKRVMDRERLSCDVGVILLVWSMAGKIIAPFDQAARARGFDVRLVVSLNSTPPLRGLRGNPPRPAVSQAGYVHGGHVSDEYFLRQLREQRAINSCASTSTSGSESVDGGKNSNNDSKSGNSGNSDNTNGSGSIIVPDDIFIKEYTGNFPVGLAAWGLRWSRQDQDGTTINNGNSTVHSSSNGGKMIDDPHAGYEVFDETTIKDLPPMCALYGDSPADLRHSAGDRSMWAFLISHNLMGGINAKESRFLAENPEVGKRVIKLIHAAPDRLCAEVEGGHHFFLGEKGAKRTATWVIEMEKRMQEVKRELDILLGRDQTR</sequence>